<dbReference type="Proteomes" id="UP000735302">
    <property type="component" value="Unassembled WGS sequence"/>
</dbReference>
<evidence type="ECO:0000313" key="2">
    <source>
        <dbReference type="Proteomes" id="UP000735302"/>
    </source>
</evidence>
<proteinExistence type="predicted"/>
<organism evidence="1 2">
    <name type="scientific">Plakobranchus ocellatus</name>
    <dbReference type="NCBI Taxonomy" id="259542"/>
    <lineage>
        <taxon>Eukaryota</taxon>
        <taxon>Metazoa</taxon>
        <taxon>Spiralia</taxon>
        <taxon>Lophotrochozoa</taxon>
        <taxon>Mollusca</taxon>
        <taxon>Gastropoda</taxon>
        <taxon>Heterobranchia</taxon>
        <taxon>Euthyneura</taxon>
        <taxon>Panpulmonata</taxon>
        <taxon>Sacoglossa</taxon>
        <taxon>Placobranchoidea</taxon>
        <taxon>Plakobranchidae</taxon>
        <taxon>Plakobranchus</taxon>
    </lineage>
</organism>
<evidence type="ECO:0008006" key="3">
    <source>
        <dbReference type="Google" id="ProtNLM"/>
    </source>
</evidence>
<comment type="caution">
    <text evidence="1">The sequence shown here is derived from an EMBL/GenBank/DDBJ whole genome shotgun (WGS) entry which is preliminary data.</text>
</comment>
<keyword evidence="2" id="KW-1185">Reference proteome</keyword>
<protein>
    <recommendedName>
        <fullName evidence="3">HORMA domain-containing protein</fullName>
    </recommendedName>
</protein>
<gene>
    <name evidence="1" type="ORF">PoB_003363000</name>
</gene>
<dbReference type="AlphaFoldDB" id="A0AAV4AJW1"/>
<sequence length="124" mass="14245">MYGDKRSNASDMKKSTNRTLLRGVISIVCTDFYGDTSVKEQKALKIFHLYEAKLLALLTSVVIYFYEETFAFDEKHIGHVFKRLPTRQMSAVSKKKKEKKARCCGKSGSLRWQLTRGFDLLLAI</sequence>
<evidence type="ECO:0000313" key="1">
    <source>
        <dbReference type="EMBL" id="GFO07125.1"/>
    </source>
</evidence>
<name>A0AAV4AJW1_9GAST</name>
<dbReference type="EMBL" id="BLXT01003838">
    <property type="protein sequence ID" value="GFO07125.1"/>
    <property type="molecule type" value="Genomic_DNA"/>
</dbReference>
<accession>A0AAV4AJW1</accession>
<reference evidence="1 2" key="1">
    <citation type="journal article" date="2021" name="Elife">
        <title>Chloroplast acquisition without the gene transfer in kleptoplastic sea slugs, Plakobranchus ocellatus.</title>
        <authorList>
            <person name="Maeda T."/>
            <person name="Takahashi S."/>
            <person name="Yoshida T."/>
            <person name="Shimamura S."/>
            <person name="Takaki Y."/>
            <person name="Nagai Y."/>
            <person name="Toyoda A."/>
            <person name="Suzuki Y."/>
            <person name="Arimoto A."/>
            <person name="Ishii H."/>
            <person name="Satoh N."/>
            <person name="Nishiyama T."/>
            <person name="Hasebe M."/>
            <person name="Maruyama T."/>
            <person name="Minagawa J."/>
            <person name="Obokata J."/>
            <person name="Shigenobu S."/>
        </authorList>
    </citation>
    <scope>NUCLEOTIDE SEQUENCE [LARGE SCALE GENOMIC DNA]</scope>
</reference>